<protein>
    <submittedName>
        <fullName evidence="2">FRG domain-containing protein</fullName>
    </submittedName>
</protein>
<evidence type="ECO:0000313" key="2">
    <source>
        <dbReference type="EMBL" id="GGF63468.1"/>
    </source>
</evidence>
<dbReference type="RefSeq" id="WP_188663814.1">
    <property type="nucleotide sequence ID" value="NZ_BMHV01000010.1"/>
</dbReference>
<dbReference type="AlphaFoldDB" id="A0A917BYG1"/>
<feature type="domain" description="FRG" evidence="1">
    <location>
        <begin position="23"/>
        <end position="117"/>
    </location>
</feature>
<proteinExistence type="predicted"/>
<dbReference type="InterPro" id="IPR014966">
    <property type="entry name" value="FRG-dom"/>
</dbReference>
<comment type="caution">
    <text evidence="2">The sequence shown here is derived from an EMBL/GenBank/DDBJ whole genome shotgun (WGS) entry which is preliminary data.</text>
</comment>
<accession>A0A917BYG1</accession>
<dbReference type="Pfam" id="PF08867">
    <property type="entry name" value="FRG"/>
    <property type="match status" value="1"/>
</dbReference>
<name>A0A917BYG1_9PROT</name>
<sequence length="225" mass="26776">MREIQVENFGDYHNALSQYQWFERWMFRGQCEADWPLIPKIGRKKYKHALKYERAFFRAWKRQAVAYFSRDNIDDWDYLALAQHHGLATRLLDWTRNPLVALFFAVHGQYDTDGVVYVFKPKHHYVQDESPHPLKAEKTGYFTPHSFSERIVQQRGVFTVHGKPDKKLNEKDGELHQYIIPKQIKQHLSKDLNNYGINMMTLFPGLDGLSDFMNWQAAILHEFEE</sequence>
<dbReference type="Proteomes" id="UP000632498">
    <property type="component" value="Unassembled WGS sequence"/>
</dbReference>
<reference evidence="2" key="2">
    <citation type="submission" date="2020-09" db="EMBL/GenBank/DDBJ databases">
        <authorList>
            <person name="Sun Q."/>
            <person name="Zhou Y."/>
        </authorList>
    </citation>
    <scope>NUCLEOTIDE SEQUENCE</scope>
    <source>
        <strain evidence="2">CGMCC 1.15254</strain>
    </source>
</reference>
<evidence type="ECO:0000313" key="3">
    <source>
        <dbReference type="Proteomes" id="UP000632498"/>
    </source>
</evidence>
<organism evidence="2 3">
    <name type="scientific">Terasakiella brassicae</name>
    <dbReference type="NCBI Taxonomy" id="1634917"/>
    <lineage>
        <taxon>Bacteria</taxon>
        <taxon>Pseudomonadati</taxon>
        <taxon>Pseudomonadota</taxon>
        <taxon>Alphaproteobacteria</taxon>
        <taxon>Rhodospirillales</taxon>
        <taxon>Terasakiellaceae</taxon>
        <taxon>Terasakiella</taxon>
    </lineage>
</organism>
<keyword evidence="3" id="KW-1185">Reference proteome</keyword>
<evidence type="ECO:0000259" key="1">
    <source>
        <dbReference type="SMART" id="SM00901"/>
    </source>
</evidence>
<reference evidence="2" key="1">
    <citation type="journal article" date="2014" name="Int. J. Syst. Evol. Microbiol.">
        <title>Complete genome sequence of Corynebacterium casei LMG S-19264T (=DSM 44701T), isolated from a smear-ripened cheese.</title>
        <authorList>
            <consortium name="US DOE Joint Genome Institute (JGI-PGF)"/>
            <person name="Walter F."/>
            <person name="Albersmeier A."/>
            <person name="Kalinowski J."/>
            <person name="Ruckert C."/>
        </authorList>
    </citation>
    <scope>NUCLEOTIDE SEQUENCE</scope>
    <source>
        <strain evidence="2">CGMCC 1.15254</strain>
    </source>
</reference>
<dbReference type="SMART" id="SM00901">
    <property type="entry name" value="FRG"/>
    <property type="match status" value="1"/>
</dbReference>
<gene>
    <name evidence="2" type="ORF">GCM10011332_16800</name>
</gene>
<dbReference type="EMBL" id="BMHV01000010">
    <property type="protein sequence ID" value="GGF63468.1"/>
    <property type="molecule type" value="Genomic_DNA"/>
</dbReference>